<reference evidence="9 10" key="2">
    <citation type="journal article" date="2013" name="Stand. Genomic Sci.">
        <title>Complete genome sequence of Halorhodospira halophila SL1.</title>
        <authorList>
            <person name="Challacombe J.F."/>
            <person name="Majid S."/>
            <person name="Deole R."/>
            <person name="Brettin T.S."/>
            <person name="Bruce D."/>
            <person name="Delano S.F."/>
            <person name="Detter J.C."/>
            <person name="Gleasner C.D."/>
            <person name="Han C.S."/>
            <person name="Misra M."/>
            <person name="Reitenga K.G."/>
            <person name="Mikhailova N."/>
            <person name="Woyke T."/>
            <person name="Pitluck S."/>
            <person name="Nolan M."/>
            <person name="Land M.L."/>
            <person name="Saunders E."/>
            <person name="Tapia R."/>
            <person name="Lapidus A."/>
            <person name="Ivanova N."/>
            <person name="Hoff W.D."/>
        </authorList>
    </citation>
    <scope>NUCLEOTIDE SEQUENCE [LARGE SCALE GENOMIC DNA]</scope>
    <source>
        <strain evidence="10">DSM 244 / SL1</strain>
    </source>
</reference>
<gene>
    <name evidence="9" type="ordered locus">Hhal_0023</name>
</gene>
<dbReference type="InterPro" id="IPR000792">
    <property type="entry name" value="Tscrpt_reg_LuxR_C"/>
</dbReference>
<evidence type="ECO:0000259" key="7">
    <source>
        <dbReference type="PROSITE" id="PS50043"/>
    </source>
</evidence>
<reference evidence="10" key="1">
    <citation type="submission" date="2006-12" db="EMBL/GenBank/DDBJ databases">
        <title>Complete sequence of Halorhodospira halophila SL1.</title>
        <authorList>
            <consortium name="US DOE Joint Genome Institute"/>
            <person name="Copeland A."/>
            <person name="Lucas S."/>
            <person name="Lapidus A."/>
            <person name="Barry K."/>
            <person name="Detter J.C."/>
            <person name="Glavina del Rio T."/>
            <person name="Hammon N."/>
            <person name="Israni S."/>
            <person name="Dalin E."/>
            <person name="Tice H."/>
            <person name="Pitluck S."/>
            <person name="Saunders E."/>
            <person name="Brettin T."/>
            <person name="Bruce D."/>
            <person name="Han C."/>
            <person name="Tapia R."/>
            <person name="Schmutz J."/>
            <person name="Larimer F."/>
            <person name="Land M."/>
            <person name="Hauser L."/>
            <person name="Kyrpides N."/>
            <person name="Mikhailova N."/>
            <person name="Hoff W."/>
            <person name="Richardson P."/>
        </authorList>
    </citation>
    <scope>NUCLEOTIDE SEQUENCE [LARGE SCALE GENOMIC DNA]</scope>
    <source>
        <strain evidence="10">DSM 244 / SL1</strain>
    </source>
</reference>
<keyword evidence="10" id="KW-1185">Reference proteome</keyword>
<keyword evidence="3" id="KW-0805">Transcription regulation</keyword>
<sequence>MIRVVLADDHRLIRQAIDGMLRDIPDIQIVAHAENAEHAVAAVREQEPDVVLMDLQMPGMGGVEAIRRLYRSHPKVGVIALTVYQSGPYPAHALRAGAKGYVHKGADRDELIEAIRSVYLGRRYICHEVARHVALNSLDGTGESPFDHLTPREFEVLMRILNGQRGTSIAKDLCLSPKTVSTYRSRIFERLGVRNDAQLTRIAIDYGLLEAKSDEH</sequence>
<dbReference type="SMART" id="SM00448">
    <property type="entry name" value="REC"/>
    <property type="match status" value="1"/>
</dbReference>
<proteinExistence type="predicted"/>
<dbReference type="GO" id="GO:0003677">
    <property type="term" value="F:DNA binding"/>
    <property type="evidence" value="ECO:0007669"/>
    <property type="project" value="UniProtKB-KW"/>
</dbReference>
<feature type="domain" description="HTH luxR-type" evidence="7">
    <location>
        <begin position="142"/>
        <end position="207"/>
    </location>
</feature>
<feature type="modified residue" description="4-aspartylphosphate" evidence="6">
    <location>
        <position position="54"/>
    </location>
</feature>
<feature type="domain" description="Response regulatory" evidence="8">
    <location>
        <begin position="3"/>
        <end position="119"/>
    </location>
</feature>
<dbReference type="PROSITE" id="PS50043">
    <property type="entry name" value="HTH_LUXR_2"/>
    <property type="match status" value="1"/>
</dbReference>
<dbReference type="SMART" id="SM00421">
    <property type="entry name" value="HTH_LUXR"/>
    <property type="match status" value="1"/>
</dbReference>
<dbReference type="OrthoDB" id="9796655at2"/>
<dbReference type="PROSITE" id="PS50110">
    <property type="entry name" value="RESPONSE_REGULATORY"/>
    <property type="match status" value="1"/>
</dbReference>
<dbReference type="PRINTS" id="PR00038">
    <property type="entry name" value="HTHLUXR"/>
</dbReference>
<dbReference type="Pfam" id="PF00072">
    <property type="entry name" value="Response_reg"/>
    <property type="match status" value="1"/>
</dbReference>
<dbReference type="SUPFAM" id="SSF52172">
    <property type="entry name" value="CheY-like"/>
    <property type="match status" value="1"/>
</dbReference>
<evidence type="ECO:0000259" key="8">
    <source>
        <dbReference type="PROSITE" id="PS50110"/>
    </source>
</evidence>
<dbReference type="CDD" id="cd17535">
    <property type="entry name" value="REC_NarL-like"/>
    <property type="match status" value="1"/>
</dbReference>
<dbReference type="Proteomes" id="UP000000647">
    <property type="component" value="Chromosome"/>
</dbReference>
<dbReference type="GO" id="GO:0006355">
    <property type="term" value="P:regulation of DNA-templated transcription"/>
    <property type="evidence" value="ECO:0007669"/>
    <property type="project" value="InterPro"/>
</dbReference>
<dbReference type="InterPro" id="IPR001789">
    <property type="entry name" value="Sig_transdc_resp-reg_receiver"/>
</dbReference>
<evidence type="ECO:0000256" key="3">
    <source>
        <dbReference type="ARBA" id="ARBA00023015"/>
    </source>
</evidence>
<dbReference type="HOGENOM" id="CLU_000445_90_1_6"/>
<keyword evidence="1 6" id="KW-0597">Phosphoprotein</keyword>
<dbReference type="PANTHER" id="PTHR43214:SF3">
    <property type="entry name" value="RESPONSE REGULATOR UVRY"/>
    <property type="match status" value="1"/>
</dbReference>
<evidence type="ECO:0000256" key="2">
    <source>
        <dbReference type="ARBA" id="ARBA00023012"/>
    </source>
</evidence>
<keyword evidence="5" id="KW-0804">Transcription</keyword>
<evidence type="ECO:0000256" key="1">
    <source>
        <dbReference type="ARBA" id="ARBA00022553"/>
    </source>
</evidence>
<evidence type="ECO:0000313" key="9">
    <source>
        <dbReference type="EMBL" id="ABM60818.1"/>
    </source>
</evidence>
<evidence type="ECO:0000313" key="10">
    <source>
        <dbReference type="Proteomes" id="UP000000647"/>
    </source>
</evidence>
<dbReference type="STRING" id="349124.Hhal_0023"/>
<dbReference type="InterPro" id="IPR016032">
    <property type="entry name" value="Sig_transdc_resp-reg_C-effctor"/>
</dbReference>
<protein>
    <submittedName>
        <fullName evidence="9">Two component transcriptional regulator, LuxR family</fullName>
    </submittedName>
</protein>
<dbReference type="EMBL" id="CP000544">
    <property type="protein sequence ID" value="ABM60818.1"/>
    <property type="molecule type" value="Genomic_DNA"/>
</dbReference>
<dbReference type="GO" id="GO:0000160">
    <property type="term" value="P:phosphorelay signal transduction system"/>
    <property type="evidence" value="ECO:0007669"/>
    <property type="project" value="UniProtKB-KW"/>
</dbReference>
<dbReference type="InterPro" id="IPR058245">
    <property type="entry name" value="NreC/VraR/RcsB-like_REC"/>
</dbReference>
<dbReference type="Gene3D" id="3.40.50.2300">
    <property type="match status" value="1"/>
</dbReference>
<dbReference type="RefSeq" id="WP_011812841.1">
    <property type="nucleotide sequence ID" value="NC_008789.1"/>
</dbReference>
<dbReference type="Pfam" id="PF00196">
    <property type="entry name" value="GerE"/>
    <property type="match status" value="1"/>
</dbReference>
<dbReference type="PANTHER" id="PTHR43214">
    <property type="entry name" value="TWO-COMPONENT RESPONSE REGULATOR"/>
    <property type="match status" value="1"/>
</dbReference>
<evidence type="ECO:0000256" key="4">
    <source>
        <dbReference type="ARBA" id="ARBA00023125"/>
    </source>
</evidence>
<dbReference type="KEGG" id="hha:Hhal_0023"/>
<organism evidence="9 10">
    <name type="scientific">Halorhodospira halophila (strain DSM 244 / SL1)</name>
    <name type="common">Ectothiorhodospira halophila (strain DSM 244 / SL1)</name>
    <dbReference type="NCBI Taxonomy" id="349124"/>
    <lineage>
        <taxon>Bacteria</taxon>
        <taxon>Pseudomonadati</taxon>
        <taxon>Pseudomonadota</taxon>
        <taxon>Gammaproteobacteria</taxon>
        <taxon>Chromatiales</taxon>
        <taxon>Ectothiorhodospiraceae</taxon>
        <taxon>Halorhodospira</taxon>
    </lineage>
</organism>
<accession>A1WT06</accession>
<name>A1WT06_HALHL</name>
<evidence type="ECO:0000256" key="5">
    <source>
        <dbReference type="ARBA" id="ARBA00023163"/>
    </source>
</evidence>
<evidence type="ECO:0000256" key="6">
    <source>
        <dbReference type="PROSITE-ProRule" id="PRU00169"/>
    </source>
</evidence>
<dbReference type="SUPFAM" id="SSF46894">
    <property type="entry name" value="C-terminal effector domain of the bipartite response regulators"/>
    <property type="match status" value="1"/>
</dbReference>
<dbReference type="AlphaFoldDB" id="A1WT06"/>
<keyword evidence="4" id="KW-0238">DNA-binding</keyword>
<keyword evidence="2" id="KW-0902">Two-component regulatory system</keyword>
<dbReference type="CDD" id="cd06170">
    <property type="entry name" value="LuxR_C_like"/>
    <property type="match status" value="1"/>
</dbReference>
<dbReference type="InterPro" id="IPR039420">
    <property type="entry name" value="WalR-like"/>
</dbReference>
<dbReference type="InterPro" id="IPR011006">
    <property type="entry name" value="CheY-like_superfamily"/>
</dbReference>
<dbReference type="eggNOG" id="COG2197">
    <property type="taxonomic scope" value="Bacteria"/>
</dbReference>